<accession>A0AAN6NCJ7</accession>
<feature type="domain" description="CPAF-like PDZ" evidence="2">
    <location>
        <begin position="145"/>
        <end position="266"/>
    </location>
</feature>
<dbReference type="PANTHER" id="PTHR37049">
    <property type="entry name" value="PEPTIDASE S41 FAMILY PROTEIN"/>
    <property type="match status" value="1"/>
</dbReference>
<reference evidence="4" key="1">
    <citation type="journal article" date="2023" name="Mol. Phylogenet. Evol.">
        <title>Genome-scale phylogeny and comparative genomics of the fungal order Sordariales.</title>
        <authorList>
            <person name="Hensen N."/>
            <person name="Bonometti L."/>
            <person name="Westerberg I."/>
            <person name="Brannstrom I.O."/>
            <person name="Guillou S."/>
            <person name="Cros-Aarteil S."/>
            <person name="Calhoun S."/>
            <person name="Haridas S."/>
            <person name="Kuo A."/>
            <person name="Mondo S."/>
            <person name="Pangilinan J."/>
            <person name="Riley R."/>
            <person name="LaButti K."/>
            <person name="Andreopoulos B."/>
            <person name="Lipzen A."/>
            <person name="Chen C."/>
            <person name="Yan M."/>
            <person name="Daum C."/>
            <person name="Ng V."/>
            <person name="Clum A."/>
            <person name="Steindorff A."/>
            <person name="Ohm R.A."/>
            <person name="Martin F."/>
            <person name="Silar P."/>
            <person name="Natvig D.O."/>
            <person name="Lalanne C."/>
            <person name="Gautier V."/>
            <person name="Ament-Velasquez S.L."/>
            <person name="Kruys A."/>
            <person name="Hutchinson M.I."/>
            <person name="Powell A.J."/>
            <person name="Barry K."/>
            <person name="Miller A.N."/>
            <person name="Grigoriev I.V."/>
            <person name="Debuchy R."/>
            <person name="Gladieux P."/>
            <person name="Hiltunen Thoren M."/>
            <person name="Johannesson H."/>
        </authorList>
    </citation>
    <scope>NUCLEOTIDE SEQUENCE [LARGE SCALE GENOMIC DNA]</scope>
    <source>
        <strain evidence="4">CBS 340.73</strain>
    </source>
</reference>
<dbReference type="PANTHER" id="PTHR37049:SF4">
    <property type="entry name" value="RHODANESE DOMAIN-CONTAINING PROTEIN"/>
    <property type="match status" value="1"/>
</dbReference>
<name>A0AAN6NCJ7_9PEZI</name>
<dbReference type="EMBL" id="MU853767">
    <property type="protein sequence ID" value="KAK3943291.1"/>
    <property type="molecule type" value="Genomic_DNA"/>
</dbReference>
<dbReference type="Proteomes" id="UP001303473">
    <property type="component" value="Unassembled WGS sequence"/>
</dbReference>
<organism evidence="3 4">
    <name type="scientific">Diplogelasinospora grovesii</name>
    <dbReference type="NCBI Taxonomy" id="303347"/>
    <lineage>
        <taxon>Eukaryota</taxon>
        <taxon>Fungi</taxon>
        <taxon>Dikarya</taxon>
        <taxon>Ascomycota</taxon>
        <taxon>Pezizomycotina</taxon>
        <taxon>Sordariomycetes</taxon>
        <taxon>Sordariomycetidae</taxon>
        <taxon>Sordariales</taxon>
        <taxon>Diplogelasinosporaceae</taxon>
        <taxon>Diplogelasinospora</taxon>
    </lineage>
</organism>
<keyword evidence="4" id="KW-1185">Reference proteome</keyword>
<gene>
    <name evidence="3" type="ORF">QBC46DRAFT_307694</name>
</gene>
<evidence type="ECO:0000313" key="3">
    <source>
        <dbReference type="EMBL" id="KAK3943291.1"/>
    </source>
</evidence>
<sequence length="738" mass="82136">MAATKTTVTPSSTVEPCALVASAYSSQKATAITWLPTPTVPAQLAYECMNSVPLHKSEAIDLVDSIVPYLEWQSDLAYKADPPADYPYAAHDIFAALAQVRANLQDGKYANEYQFQEDLYMNVFGPAHDGHLVFYPDALTRVFEFARERALVSISEDGTSLPVIKLYEDVISSPETASVVKLINGIDAATYISDEINAVSYNQDPDAAYNSMFYEKASFAAYGSMGDFASNTGRNRFVYHGPNTTFTFENGTVFTIENTAFVKEDMAKISNGHQYYAQFCKPKAYDDTWTWAKAGNMVSNTNINGYPEPVVLSEQGSVSGYYLDGEGLDDVAVIALLDFQDSAPFEFQWACEYFLARAVADGKTKLVVDFQGNTGGVVLEGIDFFRQLFPSIVQDGFAREKESDSYVAVTQIVSRLLDGHDPYKLLRDWLNPPSENMRLRSRWLIDASLTSFNWRYDYNITNQPFTSWEDKFAPHVYKNTPYSSIMRWNLDDNLTTTNYNFGVNMQITGYGERSNVSQPFAAENVVILHDGICASTCALVAEWMHTQAGVKSVAMGGRPIEGPIQGVGGVKGAQVLSFEQIYNYVGGYLPEATTWQQKAALRRFSLLPVKRSTAAKVNFRNQIRRDNLNDGIPAQFVTEMADCRLYWTLPMINDVRGVWKAAANAAFNGGECAFGGITPAPVKRAGPASKEGTEKEIQRREEKQSEAEKIRARHHELGQSPPVHDLAWEARHRLKAVH</sequence>
<dbReference type="AlphaFoldDB" id="A0AAN6NCJ7"/>
<dbReference type="InterPro" id="IPR052766">
    <property type="entry name" value="S41A_metabolite_peptidase"/>
</dbReference>
<evidence type="ECO:0000313" key="4">
    <source>
        <dbReference type="Proteomes" id="UP001303473"/>
    </source>
</evidence>
<evidence type="ECO:0000259" key="2">
    <source>
        <dbReference type="Pfam" id="PF23658"/>
    </source>
</evidence>
<feature type="region of interest" description="Disordered" evidence="1">
    <location>
        <begin position="682"/>
        <end position="723"/>
    </location>
</feature>
<dbReference type="SUPFAM" id="SSF52096">
    <property type="entry name" value="ClpP/crotonase"/>
    <property type="match status" value="1"/>
</dbReference>
<protein>
    <recommendedName>
        <fullName evidence="2">CPAF-like PDZ domain-containing protein</fullName>
    </recommendedName>
</protein>
<proteinExistence type="predicted"/>
<evidence type="ECO:0000256" key="1">
    <source>
        <dbReference type="SAM" id="MobiDB-lite"/>
    </source>
</evidence>
<dbReference type="InterPro" id="IPR029045">
    <property type="entry name" value="ClpP/crotonase-like_dom_sf"/>
</dbReference>
<dbReference type="Gene3D" id="3.90.226.10">
    <property type="entry name" value="2-enoyl-CoA Hydratase, Chain A, domain 1"/>
    <property type="match status" value="1"/>
</dbReference>
<dbReference type="InterPro" id="IPR056186">
    <property type="entry name" value="PDZ_CPAF-rel"/>
</dbReference>
<comment type="caution">
    <text evidence="3">The sequence shown here is derived from an EMBL/GenBank/DDBJ whole genome shotgun (WGS) entry which is preliminary data.</text>
</comment>
<dbReference type="Pfam" id="PF23658">
    <property type="entry name" value="PDZ_CPAF_rel"/>
    <property type="match status" value="1"/>
</dbReference>
<feature type="compositionally biased region" description="Basic and acidic residues" evidence="1">
    <location>
        <begin position="691"/>
        <end position="710"/>
    </location>
</feature>